<protein>
    <submittedName>
        <fullName evidence="2">Uncharacterized protein</fullName>
    </submittedName>
</protein>
<feature type="chain" id="PRO_5002433204" evidence="1">
    <location>
        <begin position="17"/>
        <end position="32"/>
    </location>
</feature>
<keyword evidence="1" id="KW-0732">Signal</keyword>
<dbReference type="AlphaFoldDB" id="A0A0E9TT05"/>
<sequence length="32" mass="3808">MLFLLFCILIPMSVRRTTVEYSTSLSHFYLPQ</sequence>
<evidence type="ECO:0000256" key="1">
    <source>
        <dbReference type="SAM" id="SignalP"/>
    </source>
</evidence>
<reference evidence="2" key="1">
    <citation type="submission" date="2014-11" db="EMBL/GenBank/DDBJ databases">
        <authorList>
            <person name="Amaro Gonzalez C."/>
        </authorList>
    </citation>
    <scope>NUCLEOTIDE SEQUENCE</scope>
</reference>
<reference evidence="2" key="2">
    <citation type="journal article" date="2015" name="Fish Shellfish Immunol.">
        <title>Early steps in the European eel (Anguilla anguilla)-Vibrio vulnificus interaction in the gills: Role of the RtxA13 toxin.</title>
        <authorList>
            <person name="Callol A."/>
            <person name="Pajuelo D."/>
            <person name="Ebbesson L."/>
            <person name="Teles M."/>
            <person name="MacKenzie S."/>
            <person name="Amaro C."/>
        </authorList>
    </citation>
    <scope>NUCLEOTIDE SEQUENCE</scope>
</reference>
<accession>A0A0E9TT05</accession>
<proteinExistence type="predicted"/>
<feature type="signal peptide" evidence="1">
    <location>
        <begin position="1"/>
        <end position="16"/>
    </location>
</feature>
<organism evidence="2">
    <name type="scientific">Anguilla anguilla</name>
    <name type="common">European freshwater eel</name>
    <name type="synonym">Muraena anguilla</name>
    <dbReference type="NCBI Taxonomy" id="7936"/>
    <lineage>
        <taxon>Eukaryota</taxon>
        <taxon>Metazoa</taxon>
        <taxon>Chordata</taxon>
        <taxon>Craniata</taxon>
        <taxon>Vertebrata</taxon>
        <taxon>Euteleostomi</taxon>
        <taxon>Actinopterygii</taxon>
        <taxon>Neopterygii</taxon>
        <taxon>Teleostei</taxon>
        <taxon>Anguilliformes</taxon>
        <taxon>Anguillidae</taxon>
        <taxon>Anguilla</taxon>
    </lineage>
</organism>
<evidence type="ECO:0000313" key="2">
    <source>
        <dbReference type="EMBL" id="JAH56035.1"/>
    </source>
</evidence>
<dbReference type="EMBL" id="GBXM01052542">
    <property type="protein sequence ID" value="JAH56035.1"/>
    <property type="molecule type" value="Transcribed_RNA"/>
</dbReference>
<name>A0A0E9TT05_ANGAN</name>